<evidence type="ECO:0000313" key="1">
    <source>
        <dbReference type="EMBL" id="EFS93339.1"/>
    </source>
</evidence>
<sequence>MVPLVIHEGGHDWSWWQQTMLDDISGILHGKACGDLDWYPTHSPASAAASHCFSISLIFSSGMGA</sequence>
<accession>A0ABN0C7T1</accession>
<proteinExistence type="predicted"/>
<reference evidence="1" key="1">
    <citation type="submission" date="2010-08" db="EMBL/GenBank/DDBJ databases">
        <authorList>
            <person name="Weinstock G."/>
            <person name="Sodergren E."/>
            <person name="Clifton S."/>
            <person name="Fulton L."/>
            <person name="Fulton B."/>
            <person name="Courtney L."/>
            <person name="Fronick C."/>
            <person name="Harrison M."/>
            <person name="Strong C."/>
            <person name="Farmer C."/>
            <person name="Delahaunty K."/>
            <person name="Markovic C."/>
            <person name="Hall O."/>
            <person name="Minx P."/>
            <person name="Tomlinson C."/>
            <person name="Mitreva M."/>
            <person name="Hou S."/>
            <person name="Chen J."/>
            <person name="Wollam A."/>
            <person name="Pepin K.H."/>
            <person name="Johnson M."/>
            <person name="Bhonagiri V."/>
            <person name="Zhang X."/>
            <person name="Suruliraj S."/>
            <person name="Warren W."/>
            <person name="Chinwalla A."/>
            <person name="Mardis E.R."/>
            <person name="Wilson R.K."/>
        </authorList>
    </citation>
    <scope>NUCLEOTIDE SEQUENCE [LARGE SCALE GENOMIC DNA]</scope>
    <source>
        <strain evidence="1">HL044PA1</strain>
    </source>
</reference>
<name>A0ABN0C7T1_9ACTN</name>
<keyword evidence="2" id="KW-1185">Reference proteome</keyword>
<dbReference type="Proteomes" id="UP000003179">
    <property type="component" value="Unassembled WGS sequence"/>
</dbReference>
<gene>
    <name evidence="1" type="ORF">HMPREF9607_00552</name>
</gene>
<dbReference type="EMBL" id="ADZU01000011">
    <property type="protein sequence ID" value="EFS93339.1"/>
    <property type="molecule type" value="Genomic_DNA"/>
</dbReference>
<comment type="caution">
    <text evidence="1">The sequence shown here is derived from an EMBL/GenBank/DDBJ whole genome shotgun (WGS) entry which is preliminary data.</text>
</comment>
<organism evidence="1 2">
    <name type="scientific">Cutibacterium modestum HL044PA1</name>
    <dbReference type="NCBI Taxonomy" id="765109"/>
    <lineage>
        <taxon>Bacteria</taxon>
        <taxon>Bacillati</taxon>
        <taxon>Actinomycetota</taxon>
        <taxon>Actinomycetes</taxon>
        <taxon>Propionibacteriales</taxon>
        <taxon>Propionibacteriaceae</taxon>
        <taxon>Cutibacterium</taxon>
        <taxon>Cutibacterium modestum</taxon>
    </lineage>
</organism>
<protein>
    <submittedName>
        <fullName evidence="1">Uncharacterized protein</fullName>
    </submittedName>
</protein>
<evidence type="ECO:0000313" key="2">
    <source>
        <dbReference type="Proteomes" id="UP000003179"/>
    </source>
</evidence>